<evidence type="ECO:0000256" key="2">
    <source>
        <dbReference type="ARBA" id="ARBA00022475"/>
    </source>
</evidence>
<evidence type="ECO:0000256" key="6">
    <source>
        <dbReference type="ARBA" id="ARBA00023136"/>
    </source>
</evidence>
<comment type="subcellular location">
    <subcellularLocation>
        <location evidence="1">Cell membrane</location>
        <topology evidence="1">Multi-pass membrane protein</topology>
    </subcellularLocation>
</comment>
<comment type="caution">
    <text evidence="11">The sequence shown here is derived from an EMBL/GenBank/DDBJ whole genome shotgun (WGS) entry which is preliminary data.</text>
</comment>
<gene>
    <name evidence="11" type="ORF">BV898_07622</name>
</gene>
<feature type="domain" description="G-protein coupled receptors family 1 profile" evidence="10">
    <location>
        <begin position="51"/>
        <end position="204"/>
    </location>
</feature>
<keyword evidence="3 9" id="KW-0812">Transmembrane</keyword>
<dbReference type="CDD" id="cd00637">
    <property type="entry name" value="7tm_classA_rhodopsin-like"/>
    <property type="match status" value="1"/>
</dbReference>
<proteinExistence type="predicted"/>
<feature type="transmembrane region" description="Helical" evidence="9">
    <location>
        <begin position="34"/>
        <end position="58"/>
    </location>
</feature>
<keyword evidence="4 9" id="KW-1133">Transmembrane helix</keyword>
<evidence type="ECO:0000256" key="5">
    <source>
        <dbReference type="ARBA" id="ARBA00023040"/>
    </source>
</evidence>
<keyword evidence="8" id="KW-0807">Transducer</keyword>
<evidence type="ECO:0000256" key="9">
    <source>
        <dbReference type="SAM" id="Phobius"/>
    </source>
</evidence>
<evidence type="ECO:0000256" key="7">
    <source>
        <dbReference type="ARBA" id="ARBA00023170"/>
    </source>
</evidence>
<organism evidence="11 12">
    <name type="scientific">Hypsibius exemplaris</name>
    <name type="common">Freshwater tardigrade</name>
    <dbReference type="NCBI Taxonomy" id="2072580"/>
    <lineage>
        <taxon>Eukaryota</taxon>
        <taxon>Metazoa</taxon>
        <taxon>Ecdysozoa</taxon>
        <taxon>Tardigrada</taxon>
        <taxon>Eutardigrada</taxon>
        <taxon>Parachela</taxon>
        <taxon>Hypsibioidea</taxon>
        <taxon>Hypsibiidae</taxon>
        <taxon>Hypsibius</taxon>
    </lineage>
</organism>
<keyword evidence="6 9" id="KW-0472">Membrane</keyword>
<evidence type="ECO:0000256" key="4">
    <source>
        <dbReference type="ARBA" id="ARBA00022989"/>
    </source>
</evidence>
<evidence type="ECO:0000259" key="10">
    <source>
        <dbReference type="PROSITE" id="PS50262"/>
    </source>
</evidence>
<dbReference type="EMBL" id="MTYJ01000050">
    <property type="protein sequence ID" value="OQV18420.1"/>
    <property type="molecule type" value="Genomic_DNA"/>
</dbReference>
<dbReference type="InterPro" id="IPR000276">
    <property type="entry name" value="GPCR_Rhodpsn"/>
</dbReference>
<evidence type="ECO:0000313" key="11">
    <source>
        <dbReference type="EMBL" id="OQV18420.1"/>
    </source>
</evidence>
<keyword evidence="7" id="KW-0675">Receptor</keyword>
<evidence type="ECO:0000313" key="12">
    <source>
        <dbReference type="Proteomes" id="UP000192578"/>
    </source>
</evidence>
<dbReference type="InterPro" id="IPR017452">
    <property type="entry name" value="GPCR_Rhodpsn_7TM"/>
</dbReference>
<dbReference type="PANTHER" id="PTHR24249">
    <property type="entry name" value="HISTAMINE RECEPTOR-RELATED G-PROTEIN COUPLED RECEPTOR"/>
    <property type="match status" value="1"/>
</dbReference>
<keyword evidence="5" id="KW-0297">G-protein coupled receptor</keyword>
<dbReference type="PROSITE" id="PS50262">
    <property type="entry name" value="G_PROTEIN_RECEP_F1_2"/>
    <property type="match status" value="1"/>
</dbReference>
<dbReference type="GO" id="GO:0004930">
    <property type="term" value="F:G protein-coupled receptor activity"/>
    <property type="evidence" value="ECO:0007669"/>
    <property type="project" value="UniProtKB-KW"/>
</dbReference>
<keyword evidence="12" id="KW-1185">Reference proteome</keyword>
<dbReference type="AlphaFoldDB" id="A0A1W0WTB6"/>
<accession>A0A1W0WTB6</accession>
<feature type="transmembrane region" description="Helical" evidence="9">
    <location>
        <begin position="150"/>
        <end position="169"/>
    </location>
</feature>
<evidence type="ECO:0000256" key="1">
    <source>
        <dbReference type="ARBA" id="ARBA00004651"/>
    </source>
</evidence>
<dbReference type="GO" id="GO:0005886">
    <property type="term" value="C:plasma membrane"/>
    <property type="evidence" value="ECO:0007669"/>
    <property type="project" value="UniProtKB-SubCell"/>
</dbReference>
<dbReference type="Gene3D" id="1.20.1070.10">
    <property type="entry name" value="Rhodopsin 7-helix transmembrane proteins"/>
    <property type="match status" value="1"/>
</dbReference>
<keyword evidence="2" id="KW-1003">Cell membrane</keyword>
<feature type="transmembrane region" description="Helical" evidence="9">
    <location>
        <begin position="70"/>
        <end position="90"/>
    </location>
</feature>
<dbReference type="OrthoDB" id="6021389at2759"/>
<sequence>MHGTNNTSLLFVRPVNTSFHAWVSENPAVYDALLTAWSIVMLLLCILGIASNTILLLVMARSKRLRVGTGFLIFHLVLTGLVMCLIHYPIHIFLVYGSNYWFKVPDVCYIYYFLVVTKYTNAWFEAWLGINRFFAAILPSYYPALTTRRFSILMVTSSWLVSAITMLPFCWKRLGLFTLSVVGQCVLRSTSTGGIAVSTVVEKY</sequence>
<dbReference type="Pfam" id="PF00001">
    <property type="entry name" value="7tm_1"/>
    <property type="match status" value="1"/>
</dbReference>
<evidence type="ECO:0000256" key="3">
    <source>
        <dbReference type="ARBA" id="ARBA00022692"/>
    </source>
</evidence>
<evidence type="ECO:0000256" key="8">
    <source>
        <dbReference type="ARBA" id="ARBA00023224"/>
    </source>
</evidence>
<dbReference type="Proteomes" id="UP000192578">
    <property type="component" value="Unassembled WGS sequence"/>
</dbReference>
<name>A0A1W0WTB6_HYPEX</name>
<reference evidence="12" key="1">
    <citation type="submission" date="2017-01" db="EMBL/GenBank/DDBJ databases">
        <title>Comparative genomics of anhydrobiosis in the tardigrade Hypsibius dujardini.</title>
        <authorList>
            <person name="Yoshida Y."/>
            <person name="Koutsovoulos G."/>
            <person name="Laetsch D."/>
            <person name="Stevens L."/>
            <person name="Kumar S."/>
            <person name="Horikawa D."/>
            <person name="Ishino K."/>
            <person name="Komine S."/>
            <person name="Tomita M."/>
            <person name="Blaxter M."/>
            <person name="Arakawa K."/>
        </authorList>
    </citation>
    <scope>NUCLEOTIDE SEQUENCE [LARGE SCALE GENOMIC DNA]</scope>
    <source>
        <strain evidence="12">Z151</strain>
    </source>
</reference>
<dbReference type="SUPFAM" id="SSF81321">
    <property type="entry name" value="Family A G protein-coupled receptor-like"/>
    <property type="match status" value="1"/>
</dbReference>
<protein>
    <recommendedName>
        <fullName evidence="10">G-protein coupled receptors family 1 profile domain-containing protein</fullName>
    </recommendedName>
</protein>
<dbReference type="InterPro" id="IPR050569">
    <property type="entry name" value="TAAR"/>
</dbReference>
<feature type="transmembrane region" description="Helical" evidence="9">
    <location>
        <begin position="110"/>
        <end position="130"/>
    </location>
</feature>
<dbReference type="PANTHER" id="PTHR24249:SF372">
    <property type="entry name" value="G-PROTEIN COUPLED RECEPTORS FAMILY 1 PROFILE DOMAIN-CONTAINING PROTEIN"/>
    <property type="match status" value="1"/>
</dbReference>